<proteinExistence type="predicted"/>
<dbReference type="EMBL" id="UINC01026199">
    <property type="protein sequence ID" value="SVB03215.1"/>
    <property type="molecule type" value="Genomic_DNA"/>
</dbReference>
<evidence type="ECO:0000313" key="1">
    <source>
        <dbReference type="EMBL" id="SVB03215.1"/>
    </source>
</evidence>
<protein>
    <submittedName>
        <fullName evidence="1">Uncharacterized protein</fullName>
    </submittedName>
</protein>
<reference evidence="1" key="1">
    <citation type="submission" date="2018-05" db="EMBL/GenBank/DDBJ databases">
        <authorList>
            <person name="Lanie J.A."/>
            <person name="Ng W.-L."/>
            <person name="Kazmierczak K.M."/>
            <person name="Andrzejewski T.M."/>
            <person name="Davidsen T.M."/>
            <person name="Wayne K.J."/>
            <person name="Tettelin H."/>
            <person name="Glass J.I."/>
            <person name="Rusch D."/>
            <person name="Podicherti R."/>
            <person name="Tsui H.-C.T."/>
            <person name="Winkler M.E."/>
        </authorList>
    </citation>
    <scope>NUCLEOTIDE SEQUENCE</scope>
</reference>
<sequence>MGFLKLALIMVAGLGVTCATGAVLPAPQVENASNVVVAQAETTLDSADIEEAKASPDSKDVIVDLEEVSQEDIDAELAKIEAALEGGEELEEFKPAESLPADLRLHLPSDI</sequence>
<accession>A0A382ANT7</accession>
<name>A0A382ANT7_9ZZZZ</name>
<organism evidence="1">
    <name type="scientific">marine metagenome</name>
    <dbReference type="NCBI Taxonomy" id="408172"/>
    <lineage>
        <taxon>unclassified sequences</taxon>
        <taxon>metagenomes</taxon>
        <taxon>ecological metagenomes</taxon>
    </lineage>
</organism>
<gene>
    <name evidence="1" type="ORF">METZ01_LOCUS156069</name>
</gene>
<dbReference type="AlphaFoldDB" id="A0A382ANT7"/>